<comment type="caution">
    <text evidence="2">The sequence shown here is derived from an EMBL/GenBank/DDBJ whole genome shotgun (WGS) entry which is preliminary data.</text>
</comment>
<dbReference type="AlphaFoldDB" id="A0A927JAW9"/>
<keyword evidence="3" id="KW-1185">Reference proteome</keyword>
<accession>A0A927JAW9</accession>
<dbReference type="InterPro" id="IPR037401">
    <property type="entry name" value="SnoaL-like"/>
</dbReference>
<sequence length="125" mass="13176">MSTSDMATVLAWHEALNGRDWETLVDLSSDDVDIAAADHASQGIAALREWARSLTVTLSPGRIFAHDGVVVVEEHIAGSSPGDEAEAASAFRVVDDQVTSMFRHGTVEDALAATGLRESDLVDGG</sequence>
<dbReference type="RefSeq" id="WP_192038359.1">
    <property type="nucleotide sequence ID" value="NZ_JACYWE010000002.1"/>
</dbReference>
<reference evidence="2" key="1">
    <citation type="submission" date="2020-09" db="EMBL/GenBank/DDBJ databases">
        <title>Hoyosella lacisalsi sp. nov., a halotolerant actinobacterium isolated from soil of Lake Gudzhirganskoe.</title>
        <authorList>
            <person name="Yang Q."/>
            <person name="Guo P.Y."/>
            <person name="Liu S.W."/>
            <person name="Li F.N."/>
            <person name="Sun C.H."/>
        </authorList>
    </citation>
    <scope>NUCLEOTIDE SEQUENCE</scope>
    <source>
        <strain evidence="2">G463</strain>
    </source>
</reference>
<dbReference type="Gene3D" id="3.10.450.50">
    <property type="match status" value="1"/>
</dbReference>
<name>A0A927JAW9_9ACTN</name>
<proteinExistence type="predicted"/>
<gene>
    <name evidence="2" type="ORF">HT102_05385</name>
</gene>
<evidence type="ECO:0000313" key="3">
    <source>
        <dbReference type="Proteomes" id="UP000642993"/>
    </source>
</evidence>
<feature type="domain" description="SnoaL-like" evidence="1">
    <location>
        <begin position="9"/>
        <end position="100"/>
    </location>
</feature>
<organism evidence="2 3">
    <name type="scientific">Lolliginicoccus lacisalsi</name>
    <dbReference type="NCBI Taxonomy" id="2742202"/>
    <lineage>
        <taxon>Bacteria</taxon>
        <taxon>Bacillati</taxon>
        <taxon>Actinomycetota</taxon>
        <taxon>Actinomycetes</taxon>
        <taxon>Mycobacteriales</taxon>
        <taxon>Hoyosellaceae</taxon>
        <taxon>Lolliginicoccus</taxon>
    </lineage>
</organism>
<dbReference type="Proteomes" id="UP000642993">
    <property type="component" value="Unassembled WGS sequence"/>
</dbReference>
<evidence type="ECO:0000313" key="2">
    <source>
        <dbReference type="EMBL" id="MBD8505914.1"/>
    </source>
</evidence>
<evidence type="ECO:0000259" key="1">
    <source>
        <dbReference type="Pfam" id="PF12680"/>
    </source>
</evidence>
<dbReference type="InterPro" id="IPR032710">
    <property type="entry name" value="NTF2-like_dom_sf"/>
</dbReference>
<protein>
    <submittedName>
        <fullName evidence="2">Nuclear transport factor 2 family protein</fullName>
    </submittedName>
</protein>
<dbReference type="EMBL" id="JACYWE010000002">
    <property type="protein sequence ID" value="MBD8505914.1"/>
    <property type="molecule type" value="Genomic_DNA"/>
</dbReference>
<dbReference type="Pfam" id="PF12680">
    <property type="entry name" value="SnoaL_2"/>
    <property type="match status" value="1"/>
</dbReference>
<dbReference type="SUPFAM" id="SSF54427">
    <property type="entry name" value="NTF2-like"/>
    <property type="match status" value="1"/>
</dbReference>